<gene>
    <name evidence="2" type="ORF">KXQ929_LOCUS52290</name>
</gene>
<dbReference type="EMBL" id="CAJOBB010027403">
    <property type="protein sequence ID" value="CAF4422710.1"/>
    <property type="molecule type" value="Genomic_DNA"/>
</dbReference>
<feature type="non-terminal residue" evidence="2">
    <location>
        <position position="1"/>
    </location>
</feature>
<comment type="caution">
    <text evidence="2">The sequence shown here is derived from an EMBL/GenBank/DDBJ whole genome shotgun (WGS) entry which is preliminary data.</text>
</comment>
<evidence type="ECO:0000313" key="2">
    <source>
        <dbReference type="EMBL" id="CAF4422710.1"/>
    </source>
</evidence>
<feature type="compositionally biased region" description="Polar residues" evidence="1">
    <location>
        <begin position="1"/>
        <end position="12"/>
    </location>
</feature>
<protein>
    <submittedName>
        <fullName evidence="2">Uncharacterized protein</fullName>
    </submittedName>
</protein>
<feature type="non-terminal residue" evidence="2">
    <location>
        <position position="32"/>
    </location>
</feature>
<evidence type="ECO:0000256" key="1">
    <source>
        <dbReference type="SAM" id="MobiDB-lite"/>
    </source>
</evidence>
<dbReference type="Proteomes" id="UP000663868">
    <property type="component" value="Unassembled WGS sequence"/>
</dbReference>
<proteinExistence type="predicted"/>
<feature type="compositionally biased region" description="Basic and acidic residues" evidence="1">
    <location>
        <begin position="13"/>
        <end position="32"/>
    </location>
</feature>
<evidence type="ECO:0000313" key="3">
    <source>
        <dbReference type="Proteomes" id="UP000663868"/>
    </source>
</evidence>
<name>A0A820QH37_9BILA</name>
<dbReference type="AlphaFoldDB" id="A0A820QH37"/>
<reference evidence="2" key="1">
    <citation type="submission" date="2021-02" db="EMBL/GenBank/DDBJ databases">
        <authorList>
            <person name="Nowell W R."/>
        </authorList>
    </citation>
    <scope>NUCLEOTIDE SEQUENCE</scope>
</reference>
<organism evidence="2 3">
    <name type="scientific">Adineta steineri</name>
    <dbReference type="NCBI Taxonomy" id="433720"/>
    <lineage>
        <taxon>Eukaryota</taxon>
        <taxon>Metazoa</taxon>
        <taxon>Spiralia</taxon>
        <taxon>Gnathifera</taxon>
        <taxon>Rotifera</taxon>
        <taxon>Eurotatoria</taxon>
        <taxon>Bdelloidea</taxon>
        <taxon>Adinetida</taxon>
        <taxon>Adinetidae</taxon>
        <taxon>Adineta</taxon>
    </lineage>
</organism>
<accession>A0A820QH37</accession>
<sequence>IPNGKTSGITNNSRKDAPSTDRKDSLDEPSRS</sequence>
<feature type="region of interest" description="Disordered" evidence="1">
    <location>
        <begin position="1"/>
        <end position="32"/>
    </location>
</feature>